<evidence type="ECO:0000313" key="3">
    <source>
        <dbReference type="EMBL" id="QEQ49773.1"/>
    </source>
</evidence>
<dbReference type="Proteomes" id="UP000322250">
    <property type="component" value="Segment"/>
</dbReference>
<feature type="domain" description="Poxvirus TNF receptor-II C-terminal" evidence="1">
    <location>
        <begin position="4"/>
        <end position="191"/>
    </location>
</feature>
<dbReference type="Pfam" id="PF07190">
    <property type="entry name" value="CrmD_SECRET"/>
    <property type="match status" value="1"/>
</dbReference>
<dbReference type="Gene3D" id="2.60.240.20">
    <property type="match status" value="1"/>
</dbReference>
<reference evidence="4 5" key="1">
    <citation type="submission" date="2019-07" db="EMBL/GenBank/DDBJ databases">
        <title>Isolation and characterization of Akhmeta virus from wild caught rodents (Apodemus spp.) in Georgia.</title>
        <authorList>
            <person name="Doty J.B."/>
            <person name="Maghlakelidze G."/>
            <person name="Sikharulidze I."/>
            <person name="Tu S.-L."/>
            <person name="Morgan C.N."/>
            <person name="Mauldin M.R."/>
            <person name="Parkadze O."/>
            <person name="Kartskhia N."/>
            <person name="Turmanidze M."/>
            <person name="Matheny A."/>
            <person name="Davidson W."/>
            <person name="Tang S."/>
            <person name="Li Y."/>
            <person name="Upton C."/>
            <person name="Carroll D.S."/>
            <person name="Emerson G.L."/>
        </authorList>
    </citation>
    <scope>NUCLEOTIDE SEQUENCE [LARGE SCALE GENOMIC DNA]</scope>
    <source>
        <strain evidence="2">A39</strain>
        <strain evidence="3">A40</strain>
    </source>
</reference>
<dbReference type="EMBL" id="MN244297">
    <property type="protein sequence ID" value="QEQ49560.1"/>
    <property type="molecule type" value="Genomic_DNA"/>
</dbReference>
<name>A0A5J6CT53_9POXV</name>
<accession>A0A5J6CT53</accession>
<evidence type="ECO:0000313" key="4">
    <source>
        <dbReference type="Proteomes" id="UP000322250"/>
    </source>
</evidence>
<organism evidence="2 4">
    <name type="scientific">Orthopoxvirus akhmetapox</name>
    <dbReference type="NCBI Taxonomy" id="2200830"/>
    <lineage>
        <taxon>Viruses</taxon>
        <taxon>Varidnaviria</taxon>
        <taxon>Bamfordvirae</taxon>
        <taxon>Nucleocytoviricota</taxon>
        <taxon>Pokkesviricetes</taxon>
        <taxon>Chitovirales</taxon>
        <taxon>Poxviridae</taxon>
        <taxon>Chordopoxvirinae</taxon>
        <taxon>Orthopoxvirus</taxon>
    </lineage>
</organism>
<keyword evidence="2" id="KW-0675">Receptor</keyword>
<dbReference type="InterPro" id="IPR010806">
    <property type="entry name" value="Poxvirus_TNF-rcpt-II_C"/>
</dbReference>
<dbReference type="EMBL" id="MN244298">
    <property type="protein sequence ID" value="QEQ49773.1"/>
    <property type="molecule type" value="Genomic_DNA"/>
</dbReference>
<dbReference type="Proteomes" id="UP000324755">
    <property type="component" value="Segment"/>
</dbReference>
<proteinExistence type="predicted"/>
<evidence type="ECO:0000259" key="1">
    <source>
        <dbReference type="Pfam" id="PF07190"/>
    </source>
</evidence>
<gene>
    <name evidence="2" type="primary">AKMV010</name>
</gene>
<protein>
    <submittedName>
        <fullName evidence="2">TNF receptor</fullName>
    </submittedName>
</protein>
<evidence type="ECO:0000313" key="5">
    <source>
        <dbReference type="Proteomes" id="UP000324755"/>
    </source>
</evidence>
<sequence length="206" mass="22974">MININININTILIFTSLFVASLANDYPTPPKFFEEKYITDTFNYISLDFELYPVNISSCNRLSTKQSSDVIETSELTITVNSTDCDPVFVTEYYSVKDKTGMAGLFTDTTRKQNTSKTCTLNIEVKCNAETEPVLIGNFTRVPEKASTHAENFTLIGNCISDLHLYIAYVNADEGFEEDTATINIGNKIDINGIPPNMCATRTINN</sequence>
<evidence type="ECO:0000313" key="2">
    <source>
        <dbReference type="EMBL" id="QEQ49560.1"/>
    </source>
</evidence>